<dbReference type="PANTHER" id="PTHR43014:SF4">
    <property type="entry name" value="PYRIDINE NUCLEOTIDE-DISULFIDE OXIDOREDUCTASE RCLA-RELATED"/>
    <property type="match status" value="1"/>
</dbReference>
<dbReference type="PIRSF" id="PIRSF000350">
    <property type="entry name" value="Mercury_reductase_MerA"/>
    <property type="match status" value="1"/>
</dbReference>
<dbReference type="GO" id="GO:0050660">
    <property type="term" value="F:flavin adenine dinucleotide binding"/>
    <property type="evidence" value="ECO:0007669"/>
    <property type="project" value="TreeGrafter"/>
</dbReference>
<comment type="cofactor">
    <cofactor evidence="9">
        <name>FAD</name>
        <dbReference type="ChEBI" id="CHEBI:57692"/>
    </cofactor>
    <text evidence="9">Binds 1 FAD per subunit.</text>
</comment>
<evidence type="ECO:0000259" key="12">
    <source>
        <dbReference type="Pfam" id="PF02852"/>
    </source>
</evidence>
<protein>
    <submittedName>
        <fullName evidence="14">Pyridine nucleotide-disulfide oxidoreductase</fullName>
    </submittedName>
</protein>
<evidence type="ECO:0000256" key="9">
    <source>
        <dbReference type="PIRSR" id="PIRSR000350-3"/>
    </source>
</evidence>
<gene>
    <name evidence="14" type="ORF">BatF92_40020</name>
</gene>
<evidence type="ECO:0000256" key="11">
    <source>
        <dbReference type="RuleBase" id="RU003691"/>
    </source>
</evidence>
<dbReference type="InterPro" id="IPR012999">
    <property type="entry name" value="Pyr_OxRdtase_I_AS"/>
</dbReference>
<feature type="binding site" evidence="9">
    <location>
        <position position="113"/>
    </location>
    <ligand>
        <name>FAD</name>
        <dbReference type="ChEBI" id="CHEBI:57692"/>
    </ligand>
</feature>
<name>A0A679HFL2_BACT4</name>
<evidence type="ECO:0000256" key="4">
    <source>
        <dbReference type="ARBA" id="ARBA00022857"/>
    </source>
</evidence>
<dbReference type="InterPro" id="IPR023753">
    <property type="entry name" value="FAD/NAD-binding_dom"/>
</dbReference>
<keyword evidence="6" id="KW-1015">Disulfide bond</keyword>
<dbReference type="PRINTS" id="PR00368">
    <property type="entry name" value="FADPNR"/>
</dbReference>
<feature type="binding site" evidence="9">
    <location>
        <position position="271"/>
    </location>
    <ligand>
        <name>NAD(+)</name>
        <dbReference type="ChEBI" id="CHEBI:57540"/>
    </ligand>
</feature>
<dbReference type="AlphaFoldDB" id="A0A679HFL2"/>
<dbReference type="Gene3D" id="3.50.50.60">
    <property type="entry name" value="FAD/NAD(P)-binding domain"/>
    <property type="match status" value="2"/>
</dbReference>
<evidence type="ECO:0000256" key="10">
    <source>
        <dbReference type="PIRSR" id="PIRSR000350-4"/>
    </source>
</evidence>
<dbReference type="PROSITE" id="PS00076">
    <property type="entry name" value="PYRIDINE_REDOX_1"/>
    <property type="match status" value="1"/>
</dbReference>
<keyword evidence="9" id="KW-0520">NAD</keyword>
<evidence type="ECO:0000256" key="8">
    <source>
        <dbReference type="PIRSR" id="PIRSR000350-2"/>
    </source>
</evidence>
<dbReference type="Pfam" id="PF02852">
    <property type="entry name" value="Pyr_redox_dim"/>
    <property type="match status" value="1"/>
</dbReference>
<dbReference type="InterPro" id="IPR001100">
    <property type="entry name" value="Pyr_nuc-diS_OxRdtase"/>
</dbReference>
<feature type="domain" description="FAD/NAD(P)-binding" evidence="13">
    <location>
        <begin position="6"/>
        <end position="321"/>
    </location>
</feature>
<evidence type="ECO:0000313" key="15">
    <source>
        <dbReference type="Proteomes" id="UP000500882"/>
    </source>
</evidence>
<evidence type="ECO:0000256" key="7">
    <source>
        <dbReference type="ARBA" id="ARBA00023284"/>
    </source>
</evidence>
<proteinExistence type="inferred from homology"/>
<accession>A0A679HFL2</accession>
<dbReference type="PRINTS" id="PR00411">
    <property type="entry name" value="PNDRDTASEI"/>
</dbReference>
<evidence type="ECO:0000256" key="5">
    <source>
        <dbReference type="ARBA" id="ARBA00023002"/>
    </source>
</evidence>
<evidence type="ECO:0000259" key="13">
    <source>
        <dbReference type="Pfam" id="PF07992"/>
    </source>
</evidence>
<dbReference type="Pfam" id="PF07992">
    <property type="entry name" value="Pyr_redox_2"/>
    <property type="match status" value="1"/>
</dbReference>
<dbReference type="FunFam" id="3.30.390.30:FF:000001">
    <property type="entry name" value="Dihydrolipoyl dehydrogenase"/>
    <property type="match status" value="1"/>
</dbReference>
<keyword evidence="5 11" id="KW-0560">Oxidoreductase</keyword>
<dbReference type="SUPFAM" id="SSF55424">
    <property type="entry name" value="FAD/NAD-linked reductases, dimerisation (C-terminal) domain"/>
    <property type="match status" value="1"/>
</dbReference>
<dbReference type="GO" id="GO:0016668">
    <property type="term" value="F:oxidoreductase activity, acting on a sulfur group of donors, NAD(P) as acceptor"/>
    <property type="evidence" value="ECO:0007669"/>
    <property type="project" value="InterPro"/>
</dbReference>
<evidence type="ECO:0000256" key="1">
    <source>
        <dbReference type="ARBA" id="ARBA00007532"/>
    </source>
</evidence>
<evidence type="ECO:0000256" key="3">
    <source>
        <dbReference type="ARBA" id="ARBA00022827"/>
    </source>
</evidence>
<feature type="domain" description="Pyridine nucleotide-disulphide oxidoreductase dimerisation" evidence="12">
    <location>
        <begin position="349"/>
        <end position="455"/>
    </location>
</feature>
<dbReference type="Gene3D" id="3.30.390.30">
    <property type="match status" value="1"/>
</dbReference>
<evidence type="ECO:0000256" key="6">
    <source>
        <dbReference type="ARBA" id="ARBA00023157"/>
    </source>
</evidence>
<feature type="active site" description="Proton acceptor" evidence="8">
    <location>
        <position position="446"/>
    </location>
</feature>
<dbReference type="EMBL" id="AP022660">
    <property type="protein sequence ID" value="BCA52060.1"/>
    <property type="molecule type" value="Genomic_DNA"/>
</dbReference>
<organism evidence="14 15">
    <name type="scientific">Bacteroides thetaiotaomicron</name>
    <dbReference type="NCBI Taxonomy" id="818"/>
    <lineage>
        <taxon>Bacteria</taxon>
        <taxon>Pseudomonadati</taxon>
        <taxon>Bacteroidota</taxon>
        <taxon>Bacteroidia</taxon>
        <taxon>Bacteroidales</taxon>
        <taxon>Bacteroidaceae</taxon>
        <taxon>Bacteroides</taxon>
    </lineage>
</organism>
<keyword evidence="7 11" id="KW-0676">Redox-active center</keyword>
<reference evidence="14 15" key="1">
    <citation type="submission" date="2020-02" db="EMBL/GenBank/DDBJ databases">
        <title>Whole-genome sequencing and comparative analysis of the genomes of Bacteroides thetaiotaomicron and Escherichia coli isolated from a healthy resident in Vietnam.</title>
        <authorList>
            <person name="Mohsin M."/>
            <person name="Tanaka K."/>
            <person name="Kawahara R."/>
            <person name="Kondo S."/>
            <person name="Noguchi H."/>
            <person name="Motooka D."/>
            <person name="Nakamura S."/>
            <person name="Khong D.T."/>
            <person name="Nguyen T.N."/>
            <person name="Tran H.T."/>
            <person name="Yamamoto Y."/>
        </authorList>
    </citation>
    <scope>NUCLEOTIDE SEQUENCE [LARGE SCALE GENOMIC DNA]</scope>
    <source>
        <strain evidence="14 15">F9-2</strain>
    </source>
</reference>
<sequence>MDMNAFDVVIIGFGKGGKTLAAEFAKRGQKVAVIERSDKMYGGTCINIGCIPTKTLVHQAKIASGMKGLTFLEKSEFYRNAVSVKDSVTGALRNKNYHNLADNPHVTVYTGFGSFVSSDTVSVRTAAEELLLTAKQIIINTGAETVIPSIDGIADNPFVYTSTSIMELTDLPRHLVIVGGGYIGLEFASMYASFGSQVTVLESYPELIAREDRDIAASVKETLEKKGIVFRMNAKVQSVNHTSEKAIVTFTDSQTDEAFELEADAVLLATGRRPNTQGLHLEAAGVEVDARGAIIVDEYLKTTNPAIRAVGDVKGGLQFTYISLDDYRIIREDLFGDAQRKTSDRNPVSYSVFIDPPLARIGLNEEEARKQDLDIIVKKLPVMAIPRAKTLGETDGLLKAIIDKKTGLILGCMLFAPDSSEVINTVALAMKTGQDYTFLRDFIFTHPSMSEALNDLFAE</sequence>
<dbReference type="InterPro" id="IPR016156">
    <property type="entry name" value="FAD/NAD-linked_Rdtase_dimer_sf"/>
</dbReference>
<dbReference type="PANTHER" id="PTHR43014">
    <property type="entry name" value="MERCURIC REDUCTASE"/>
    <property type="match status" value="1"/>
</dbReference>
<feature type="binding site" evidence="9">
    <location>
        <begin position="179"/>
        <end position="186"/>
    </location>
    <ligand>
        <name>NAD(+)</name>
        <dbReference type="ChEBI" id="CHEBI:57540"/>
    </ligand>
</feature>
<feature type="binding site" evidence="9">
    <location>
        <position position="54"/>
    </location>
    <ligand>
        <name>FAD</name>
        <dbReference type="ChEBI" id="CHEBI:57692"/>
    </ligand>
</feature>
<comment type="similarity">
    <text evidence="1 11">Belongs to the class-I pyridine nucleotide-disulfide oxidoreductase family.</text>
</comment>
<evidence type="ECO:0000256" key="2">
    <source>
        <dbReference type="ARBA" id="ARBA00022630"/>
    </source>
</evidence>
<dbReference type="InterPro" id="IPR004099">
    <property type="entry name" value="Pyr_nucl-diS_OxRdtase_dimer"/>
</dbReference>
<keyword evidence="9" id="KW-0547">Nucleotide-binding</keyword>
<dbReference type="Proteomes" id="UP000500882">
    <property type="component" value="Chromosome"/>
</dbReference>
<dbReference type="SUPFAM" id="SSF51905">
    <property type="entry name" value="FAD/NAD(P)-binding domain"/>
    <property type="match status" value="1"/>
</dbReference>
<feature type="binding site" evidence="9">
    <location>
        <position position="312"/>
    </location>
    <ligand>
        <name>FAD</name>
        <dbReference type="ChEBI" id="CHEBI:57692"/>
    </ligand>
</feature>
<keyword evidence="3 9" id="KW-0274">FAD</keyword>
<feature type="disulfide bond" description="Redox-active" evidence="10">
    <location>
        <begin position="45"/>
        <end position="50"/>
    </location>
</feature>
<feature type="binding site" evidence="9">
    <location>
        <position position="202"/>
    </location>
    <ligand>
        <name>NAD(+)</name>
        <dbReference type="ChEBI" id="CHEBI:57540"/>
    </ligand>
</feature>
<keyword evidence="4" id="KW-0521">NADP</keyword>
<dbReference type="GO" id="GO:0003955">
    <property type="term" value="F:NAD(P)H dehydrogenase (quinone) activity"/>
    <property type="evidence" value="ECO:0007669"/>
    <property type="project" value="TreeGrafter"/>
</dbReference>
<keyword evidence="2 11" id="KW-0285">Flavoprotein</keyword>
<dbReference type="InterPro" id="IPR036188">
    <property type="entry name" value="FAD/NAD-bd_sf"/>
</dbReference>
<evidence type="ECO:0000313" key="14">
    <source>
        <dbReference type="EMBL" id="BCA52060.1"/>
    </source>
</evidence>